<feature type="transmembrane region" description="Helical" evidence="1">
    <location>
        <begin position="130"/>
        <end position="150"/>
    </location>
</feature>
<gene>
    <name evidence="2" type="ORF">GCM10022277_09010</name>
</gene>
<dbReference type="Proteomes" id="UP001501565">
    <property type="component" value="Unassembled WGS sequence"/>
</dbReference>
<keyword evidence="1" id="KW-1133">Transmembrane helix</keyword>
<feature type="transmembrane region" description="Helical" evidence="1">
    <location>
        <begin position="12"/>
        <end position="32"/>
    </location>
</feature>
<feature type="transmembrane region" description="Helical" evidence="1">
    <location>
        <begin position="82"/>
        <end position="101"/>
    </location>
</feature>
<evidence type="ECO:0000313" key="2">
    <source>
        <dbReference type="EMBL" id="GAA3916474.1"/>
    </source>
</evidence>
<proteinExistence type="predicted"/>
<keyword evidence="1" id="KW-0812">Transmembrane</keyword>
<name>A0ABP7M7J2_9GAMM</name>
<accession>A0ABP7M7J2</accession>
<comment type="caution">
    <text evidence="2">The sequence shown here is derived from an EMBL/GenBank/DDBJ whole genome shotgun (WGS) entry which is preliminary data.</text>
</comment>
<dbReference type="Pfam" id="PF10027">
    <property type="entry name" value="DUF2269"/>
    <property type="match status" value="1"/>
</dbReference>
<reference evidence="3" key="1">
    <citation type="journal article" date="2019" name="Int. J. Syst. Evol. Microbiol.">
        <title>The Global Catalogue of Microorganisms (GCM) 10K type strain sequencing project: providing services to taxonomists for standard genome sequencing and annotation.</title>
        <authorList>
            <consortium name="The Broad Institute Genomics Platform"/>
            <consortium name="The Broad Institute Genome Sequencing Center for Infectious Disease"/>
            <person name="Wu L."/>
            <person name="Ma J."/>
        </authorList>
    </citation>
    <scope>NUCLEOTIDE SEQUENCE [LARGE SCALE GENOMIC DNA]</scope>
    <source>
        <strain evidence="3">JCM 17551</strain>
    </source>
</reference>
<organism evidence="2 3">
    <name type="scientific">Litoribacillus peritrichatus</name>
    <dbReference type="NCBI Taxonomy" id="718191"/>
    <lineage>
        <taxon>Bacteria</taxon>
        <taxon>Pseudomonadati</taxon>
        <taxon>Pseudomonadota</taxon>
        <taxon>Gammaproteobacteria</taxon>
        <taxon>Oceanospirillales</taxon>
        <taxon>Oceanospirillaceae</taxon>
        <taxon>Litoribacillus</taxon>
    </lineage>
</organism>
<evidence type="ECO:0000256" key="1">
    <source>
        <dbReference type="SAM" id="Phobius"/>
    </source>
</evidence>
<evidence type="ECO:0000313" key="3">
    <source>
        <dbReference type="Proteomes" id="UP001501565"/>
    </source>
</evidence>
<protein>
    <submittedName>
        <fullName evidence="2">DUF2269 family protein</fullName>
    </submittedName>
</protein>
<feature type="transmembrane region" description="Helical" evidence="1">
    <location>
        <begin position="53"/>
        <end position="76"/>
    </location>
</feature>
<keyword evidence="3" id="KW-1185">Reference proteome</keyword>
<keyword evidence="1" id="KW-0472">Membrane</keyword>
<dbReference type="EMBL" id="BAABBN010000004">
    <property type="protein sequence ID" value="GAA3916474.1"/>
    <property type="molecule type" value="Genomic_DNA"/>
</dbReference>
<dbReference type="InterPro" id="IPR018729">
    <property type="entry name" value="DUF2269_transmembrane"/>
</dbReference>
<dbReference type="RefSeq" id="WP_344795922.1">
    <property type="nucleotide sequence ID" value="NZ_BAABBN010000004.1"/>
</dbReference>
<sequence>MDSYLWLKLIHILAAVVVTGTGAGIAFFMFMANISNNLQAIKVTARHVILADWLFTTPAVITQITTGLYLMYLLGYSFQSEWFYWVISLIVFIGACWLPVLRIQYLLFDLASKAEETNGDLSAFKKLMKYWTVLGVFAFIAILLIFWLMVFKPFSVV</sequence>